<evidence type="ECO:0000313" key="2">
    <source>
        <dbReference type="EMBL" id="PUU79970.1"/>
    </source>
</evidence>
<protein>
    <submittedName>
        <fullName evidence="2">Uncharacterized protein</fullName>
    </submittedName>
</protein>
<reference evidence="2 3" key="1">
    <citation type="submission" date="2017-04" db="EMBL/GenBank/DDBJ databases">
        <title>Draft genome sequence of Tuber borchii Vittad., a whitish edible truffle.</title>
        <authorList>
            <consortium name="DOE Joint Genome Institute"/>
            <person name="Murat C."/>
            <person name="Kuo A."/>
            <person name="Barry K.W."/>
            <person name="Clum A."/>
            <person name="Dockter R.B."/>
            <person name="Fauchery L."/>
            <person name="Iotti M."/>
            <person name="Kohler A."/>
            <person name="Labutti K."/>
            <person name="Lindquist E.A."/>
            <person name="Lipzen A."/>
            <person name="Ohm R.A."/>
            <person name="Wang M."/>
            <person name="Grigoriev I.V."/>
            <person name="Zambonelli A."/>
            <person name="Martin F.M."/>
        </authorList>
    </citation>
    <scope>NUCLEOTIDE SEQUENCE [LARGE SCALE GENOMIC DNA]</scope>
    <source>
        <strain evidence="2 3">Tbo3840</strain>
    </source>
</reference>
<evidence type="ECO:0000256" key="1">
    <source>
        <dbReference type="SAM" id="SignalP"/>
    </source>
</evidence>
<name>A0A2T6ZWY2_TUBBO</name>
<feature type="signal peptide" evidence="1">
    <location>
        <begin position="1"/>
        <end position="16"/>
    </location>
</feature>
<accession>A0A2T6ZWY2</accession>
<sequence length="104" mass="11883">MCLIFLPLLFPLHTSSWVFLQFASGVNVGVVCLNCRLIYFFRFLFGKANTGIGIIDRYTKEGGLRACLAERKEKYDALFKPSTIFKLCCAIREIVLPYETYIVS</sequence>
<keyword evidence="3" id="KW-1185">Reference proteome</keyword>
<keyword evidence="1" id="KW-0732">Signal</keyword>
<dbReference type="AlphaFoldDB" id="A0A2T6ZWY2"/>
<evidence type="ECO:0000313" key="3">
    <source>
        <dbReference type="Proteomes" id="UP000244722"/>
    </source>
</evidence>
<proteinExistence type="predicted"/>
<feature type="chain" id="PRO_5015595269" evidence="1">
    <location>
        <begin position="17"/>
        <end position="104"/>
    </location>
</feature>
<dbReference type="EMBL" id="NESQ01000077">
    <property type="protein sequence ID" value="PUU79970.1"/>
    <property type="molecule type" value="Genomic_DNA"/>
</dbReference>
<organism evidence="2 3">
    <name type="scientific">Tuber borchii</name>
    <name type="common">White truffle</name>
    <dbReference type="NCBI Taxonomy" id="42251"/>
    <lineage>
        <taxon>Eukaryota</taxon>
        <taxon>Fungi</taxon>
        <taxon>Dikarya</taxon>
        <taxon>Ascomycota</taxon>
        <taxon>Pezizomycotina</taxon>
        <taxon>Pezizomycetes</taxon>
        <taxon>Pezizales</taxon>
        <taxon>Tuberaceae</taxon>
        <taxon>Tuber</taxon>
    </lineage>
</organism>
<dbReference type="Proteomes" id="UP000244722">
    <property type="component" value="Unassembled WGS sequence"/>
</dbReference>
<comment type="caution">
    <text evidence="2">The sequence shown here is derived from an EMBL/GenBank/DDBJ whole genome shotgun (WGS) entry which is preliminary data.</text>
</comment>
<gene>
    <name evidence="2" type="ORF">B9Z19DRAFT_1080520</name>
</gene>